<proteinExistence type="predicted"/>
<dbReference type="InterPro" id="IPR000073">
    <property type="entry name" value="AB_hydrolase_1"/>
</dbReference>
<evidence type="ECO:0000259" key="1">
    <source>
        <dbReference type="Pfam" id="PF12697"/>
    </source>
</evidence>
<dbReference type="Pfam" id="PF12697">
    <property type="entry name" value="Abhydrolase_6"/>
    <property type="match status" value="1"/>
</dbReference>
<feature type="domain" description="AB hydrolase-1" evidence="1">
    <location>
        <begin position="42"/>
        <end position="277"/>
    </location>
</feature>
<evidence type="ECO:0000313" key="2">
    <source>
        <dbReference type="EMBL" id="VEG52540.1"/>
    </source>
</evidence>
<dbReference type="SUPFAM" id="SSF53474">
    <property type="entry name" value="alpha/beta-Hydrolases"/>
    <property type="match status" value="1"/>
</dbReference>
<dbReference type="EC" id="3.8.1.5" evidence="2"/>
<sequence length="284" mass="30268">MTSRGSDKSALCGPGPGRLAASQPVTDLLCTYRFGPAGPARVLAIHGLTGHGMRWESLFTRHLPDVSAVAPDLVGHGRSTWDAPWTIDANVAALTAVIEAEADGPVVVVGHSFGGAIALNLAVARPDLIAGLVLLDPAVGLDGRWMREVADSMYASPDYTSREEARQEKLGGSWGEVADDELERELDEHLVDQADGRVGWRISIPAMLSYWSELTRPVAVPRDGTPTVLVRATYTDPPYAGAELLTALDAGLGSDFTLLDWECDHMVPLAKPAETAALIREQLG</sequence>
<gene>
    <name evidence="2" type="primary">dhaA_3</name>
    <name evidence="2" type="ORF">NCTC10437_01506</name>
</gene>
<keyword evidence="2" id="KW-0378">Hydrolase</keyword>
<dbReference type="Gene3D" id="3.40.50.1820">
    <property type="entry name" value="alpha/beta hydrolase"/>
    <property type="match status" value="1"/>
</dbReference>
<dbReference type="STRING" id="1791.GCA_001049355_00459"/>
<dbReference type="KEGG" id="mauu:NCTC10437_01506"/>
<dbReference type="AlphaFoldDB" id="A0A3S4RU73"/>
<protein>
    <submittedName>
        <fullName evidence="2">Alpha/beta hydrolase fold protein</fullName>
        <ecNumber evidence="2">3.8.1.5</ecNumber>
    </submittedName>
</protein>
<evidence type="ECO:0000313" key="3">
    <source>
        <dbReference type="Proteomes" id="UP000279306"/>
    </source>
</evidence>
<dbReference type="GO" id="GO:0016020">
    <property type="term" value="C:membrane"/>
    <property type="evidence" value="ECO:0007669"/>
    <property type="project" value="TreeGrafter"/>
</dbReference>
<accession>A0A3S4RU73</accession>
<dbReference type="GO" id="GO:0018786">
    <property type="term" value="F:haloalkane dehalogenase activity"/>
    <property type="evidence" value="ECO:0007669"/>
    <property type="project" value="UniProtKB-EC"/>
</dbReference>
<dbReference type="InterPro" id="IPR029058">
    <property type="entry name" value="AB_hydrolase_fold"/>
</dbReference>
<dbReference type="PANTHER" id="PTHR43798:SF33">
    <property type="entry name" value="HYDROLASE, PUTATIVE (AFU_ORTHOLOGUE AFUA_2G14860)-RELATED"/>
    <property type="match status" value="1"/>
</dbReference>
<organism evidence="2 3">
    <name type="scientific">Mycolicibacterium aurum</name>
    <name type="common">Mycobacterium aurum</name>
    <dbReference type="NCBI Taxonomy" id="1791"/>
    <lineage>
        <taxon>Bacteria</taxon>
        <taxon>Bacillati</taxon>
        <taxon>Actinomycetota</taxon>
        <taxon>Actinomycetes</taxon>
        <taxon>Mycobacteriales</taxon>
        <taxon>Mycobacteriaceae</taxon>
        <taxon>Mycolicibacterium</taxon>
    </lineage>
</organism>
<name>A0A3S4RU73_MYCAU</name>
<reference evidence="2 3" key="1">
    <citation type="submission" date="2018-12" db="EMBL/GenBank/DDBJ databases">
        <authorList>
            <consortium name="Pathogen Informatics"/>
        </authorList>
    </citation>
    <scope>NUCLEOTIDE SEQUENCE [LARGE SCALE GENOMIC DNA]</scope>
    <source>
        <strain evidence="2 3">NCTC10437</strain>
    </source>
</reference>
<dbReference type="PRINTS" id="PR00111">
    <property type="entry name" value="ABHYDROLASE"/>
</dbReference>
<dbReference type="PANTHER" id="PTHR43798">
    <property type="entry name" value="MONOACYLGLYCEROL LIPASE"/>
    <property type="match status" value="1"/>
</dbReference>
<dbReference type="InterPro" id="IPR050266">
    <property type="entry name" value="AB_hydrolase_sf"/>
</dbReference>
<keyword evidence="3" id="KW-1185">Reference proteome</keyword>
<dbReference type="EMBL" id="LR134356">
    <property type="protein sequence ID" value="VEG52540.1"/>
    <property type="molecule type" value="Genomic_DNA"/>
</dbReference>
<dbReference type="Proteomes" id="UP000279306">
    <property type="component" value="Chromosome"/>
</dbReference>